<name>A0A914D2B8_9BILA</name>
<evidence type="ECO:0000256" key="1">
    <source>
        <dbReference type="SAM" id="MobiDB-lite"/>
    </source>
</evidence>
<keyword evidence="2" id="KW-1185">Reference proteome</keyword>
<feature type="region of interest" description="Disordered" evidence="1">
    <location>
        <begin position="214"/>
        <end position="245"/>
    </location>
</feature>
<sequence>MMYLKAATIIDSENGNKNNLRASNNSSNGSGSQHKESLFYSLIDRVLMLFQRFLLGIMVICGYDIYSAHDRNESWTPIQCMVRIIRNFYYITKSIRLWLAINFNDGIVPAPAISKPNFCSGTYRSTPRNTPPKNMVNESLLNAHSPIKHCYSVQPKSYSLRDIWLGKRIPICNKVLEDQTDVFLNTSMSFSALLQDVTKKLIFESFLGYVEDPEVEKEENAPDEPGSDAKPRDLPTKPSIPVSDEKMRAVLSSMLPLDYYLKTSTTLNHSDGSTDEGVGLNSSISR</sequence>
<dbReference type="AlphaFoldDB" id="A0A914D2B8"/>
<evidence type="ECO:0000313" key="2">
    <source>
        <dbReference type="Proteomes" id="UP000887540"/>
    </source>
</evidence>
<dbReference type="WBParaSite" id="ACRNAN_scaffold1788.g31822.t1">
    <property type="protein sequence ID" value="ACRNAN_scaffold1788.g31822.t1"/>
    <property type="gene ID" value="ACRNAN_scaffold1788.g31822"/>
</dbReference>
<dbReference type="Proteomes" id="UP000887540">
    <property type="component" value="Unplaced"/>
</dbReference>
<evidence type="ECO:0000313" key="3">
    <source>
        <dbReference type="WBParaSite" id="ACRNAN_scaffold1788.g31822.t1"/>
    </source>
</evidence>
<reference evidence="3" key="1">
    <citation type="submission" date="2022-11" db="UniProtKB">
        <authorList>
            <consortium name="WormBaseParasite"/>
        </authorList>
    </citation>
    <scope>IDENTIFICATION</scope>
</reference>
<feature type="region of interest" description="Disordered" evidence="1">
    <location>
        <begin position="265"/>
        <end position="286"/>
    </location>
</feature>
<proteinExistence type="predicted"/>
<accession>A0A914D2B8</accession>
<protein>
    <submittedName>
        <fullName evidence="3">Uncharacterized protein</fullName>
    </submittedName>
</protein>
<feature type="compositionally biased region" description="Acidic residues" evidence="1">
    <location>
        <begin position="214"/>
        <end position="226"/>
    </location>
</feature>
<organism evidence="2 3">
    <name type="scientific">Acrobeloides nanus</name>
    <dbReference type="NCBI Taxonomy" id="290746"/>
    <lineage>
        <taxon>Eukaryota</taxon>
        <taxon>Metazoa</taxon>
        <taxon>Ecdysozoa</taxon>
        <taxon>Nematoda</taxon>
        <taxon>Chromadorea</taxon>
        <taxon>Rhabditida</taxon>
        <taxon>Tylenchina</taxon>
        <taxon>Cephalobomorpha</taxon>
        <taxon>Cephaloboidea</taxon>
        <taxon>Cephalobidae</taxon>
        <taxon>Acrobeloides</taxon>
    </lineage>
</organism>